<dbReference type="RefSeq" id="WP_328986139.1">
    <property type="nucleotide sequence ID" value="NZ_CP121472.1"/>
</dbReference>
<name>A0ABZ0S4J1_9GAMM</name>
<accession>A0ABZ0S4J1</accession>
<keyword evidence="2" id="KW-1185">Reference proteome</keyword>
<dbReference type="EMBL" id="CP121472">
    <property type="protein sequence ID" value="WPL15573.1"/>
    <property type="molecule type" value="Genomic_DNA"/>
</dbReference>
<gene>
    <name evidence="1" type="ORF">Thiowin_00474</name>
</gene>
<sequence length="130" mass="14359">MSKRKTPDLIKGTATHRRTEQDYLSALLDSVTLDDWRDVVTNTLQAAKDGDPQARAWLAQYLMGKPETKAPTPLTVVVNQLSGGDALVDKLAQPHLNRVRYPSLHQDDDFEDGVKALVAEELAHKIAQTG</sequence>
<evidence type="ECO:0000313" key="1">
    <source>
        <dbReference type="EMBL" id="WPL15573.1"/>
    </source>
</evidence>
<protein>
    <submittedName>
        <fullName evidence="1">Uncharacterized protein</fullName>
    </submittedName>
</protein>
<evidence type="ECO:0000313" key="2">
    <source>
        <dbReference type="Proteomes" id="UP001432180"/>
    </source>
</evidence>
<proteinExistence type="predicted"/>
<organism evidence="1 2">
    <name type="scientific">Thiorhodovibrio winogradskyi</name>
    <dbReference type="NCBI Taxonomy" id="77007"/>
    <lineage>
        <taxon>Bacteria</taxon>
        <taxon>Pseudomonadati</taxon>
        <taxon>Pseudomonadota</taxon>
        <taxon>Gammaproteobacteria</taxon>
        <taxon>Chromatiales</taxon>
        <taxon>Chromatiaceae</taxon>
        <taxon>Thiorhodovibrio</taxon>
    </lineage>
</organism>
<reference evidence="1 2" key="1">
    <citation type="journal article" date="2023" name="Microorganisms">
        <title>Thiorhodovibrio frisius and Trv. litoralis spp. nov., Two Novel Members from a Clade of Fastidious Purple Sulfur Bacteria That Exhibit Unique Red-Shifted Light-Harvesting Capabilities.</title>
        <authorList>
            <person name="Methner A."/>
            <person name="Kuzyk S.B."/>
            <person name="Petersen J."/>
            <person name="Bauer S."/>
            <person name="Brinkmann H."/>
            <person name="Sichau K."/>
            <person name="Wanner G."/>
            <person name="Wolf J."/>
            <person name="Neumann-Schaal M."/>
            <person name="Henke P."/>
            <person name="Tank M."/>
            <person name="Sproer C."/>
            <person name="Bunk B."/>
            <person name="Overmann J."/>
        </authorList>
    </citation>
    <scope>NUCLEOTIDE SEQUENCE [LARGE SCALE GENOMIC DNA]</scope>
    <source>
        <strain evidence="1 2">DSM 6702</strain>
    </source>
</reference>
<dbReference type="Proteomes" id="UP001432180">
    <property type="component" value="Chromosome"/>
</dbReference>